<evidence type="ECO:0000256" key="8">
    <source>
        <dbReference type="SAM" id="Phobius"/>
    </source>
</evidence>
<dbReference type="GO" id="GO:0005886">
    <property type="term" value="C:plasma membrane"/>
    <property type="evidence" value="ECO:0007669"/>
    <property type="project" value="UniProtKB-SubCell"/>
</dbReference>
<dbReference type="NCBIfam" id="TIGR00914">
    <property type="entry name" value="2A0601"/>
    <property type="match status" value="1"/>
</dbReference>
<dbReference type="Proteomes" id="UP000295765">
    <property type="component" value="Unassembled WGS sequence"/>
</dbReference>
<dbReference type="InterPro" id="IPR004763">
    <property type="entry name" value="CusA-like"/>
</dbReference>
<evidence type="ECO:0000256" key="2">
    <source>
        <dbReference type="ARBA" id="ARBA00010942"/>
    </source>
</evidence>
<keyword evidence="7 8" id="KW-0472">Membrane</keyword>
<dbReference type="PANTHER" id="PTHR32063:SF4">
    <property type="entry name" value="SLR6043 PROTEIN"/>
    <property type="match status" value="1"/>
</dbReference>
<organism evidence="9 10">
    <name type="scientific">Plasticicumulans lactativorans</name>
    <dbReference type="NCBI Taxonomy" id="1133106"/>
    <lineage>
        <taxon>Bacteria</taxon>
        <taxon>Pseudomonadati</taxon>
        <taxon>Pseudomonadota</taxon>
        <taxon>Gammaproteobacteria</taxon>
        <taxon>Candidatus Competibacteraceae</taxon>
        <taxon>Plasticicumulans</taxon>
    </lineage>
</organism>
<dbReference type="Pfam" id="PF00873">
    <property type="entry name" value="ACR_tran"/>
    <property type="match status" value="1"/>
</dbReference>
<dbReference type="Gene3D" id="3.30.70.1320">
    <property type="entry name" value="Multidrug efflux transporter AcrB pore domain like"/>
    <property type="match status" value="1"/>
</dbReference>
<keyword evidence="4" id="KW-1003">Cell membrane</keyword>
<comment type="caution">
    <text evidence="9">The sequence shown here is derived from an EMBL/GenBank/DDBJ whole genome shotgun (WGS) entry which is preliminary data.</text>
</comment>
<evidence type="ECO:0000256" key="4">
    <source>
        <dbReference type="ARBA" id="ARBA00022475"/>
    </source>
</evidence>
<accession>A0A4R2L2I2</accession>
<dbReference type="InterPro" id="IPR001036">
    <property type="entry name" value="Acrflvin-R"/>
</dbReference>
<name>A0A4R2L2I2_9GAMM</name>
<evidence type="ECO:0000313" key="10">
    <source>
        <dbReference type="Proteomes" id="UP000295765"/>
    </source>
</evidence>
<dbReference type="PRINTS" id="PR00702">
    <property type="entry name" value="ACRIFLAVINRP"/>
</dbReference>
<dbReference type="RefSeq" id="WP_132542869.1">
    <property type="nucleotide sequence ID" value="NZ_SLWY01000012.1"/>
</dbReference>
<comment type="similarity">
    <text evidence="2">Belongs to the resistance-nodulation-cell division (RND) (TC 2.A.6) family.</text>
</comment>
<feature type="transmembrane region" description="Helical" evidence="8">
    <location>
        <begin position="365"/>
        <end position="386"/>
    </location>
</feature>
<dbReference type="PANTHER" id="PTHR32063">
    <property type="match status" value="1"/>
</dbReference>
<evidence type="ECO:0000313" key="9">
    <source>
        <dbReference type="EMBL" id="TCO80684.1"/>
    </source>
</evidence>
<keyword evidence="3" id="KW-0813">Transport</keyword>
<keyword evidence="5 8" id="KW-0812">Transmembrane</keyword>
<feature type="transmembrane region" description="Helical" evidence="8">
    <location>
        <begin position="854"/>
        <end position="873"/>
    </location>
</feature>
<keyword evidence="10" id="KW-1185">Reference proteome</keyword>
<proteinExistence type="inferred from homology"/>
<sequence>MFERLINASLAHRLIALAAALLLLVYGALSARQLPVDVFPDLNRPTVTLMTEAEGMAPEEVEQLITFPLETAMNGLPGVGRVRSVSGVGLSILYVEFAWGTDLYRNRQQVAERMAAVAAQLPAGVTPQMGPVTSIMGEIMLIALRAEGDAVTPMQLRETADWVLRPRLLTIPGVAQVIPIGGEVRQFQVTPDVTAMEDLEVSLEALEGALKGFGTNLSGGFIDQGSREYLIRALGRTTRLEDLAGLVVAVRDGRPVYLQQLARVELAARVKRGDAGFGGQPAVILSVQKQPAADTVRLTAAIESALAELTRTLPAGVKPERLFRQANFIDASVGNVVEALRDGAIMVAVVLFAFLLNLRTTLISLTAIPLSLLMAVLVFEAFGLSINTMTLGGLAIAIGELVDDAVVGVENVLRRLRENAQHAHPRPPLAVIAQATLEVRSAIFYATLIIVLVFVPLFALSGIEGRLFTPLGIAYMVSMLASMVVSVTVTPVLCFYLLPGAKLMAHGDSPLVTWLKRIDARLLAWSFRHARGLLASAVLLVALAGGLLLALPRAFLPAFNEGTLTVSLLLNPGTSLAESNRVGALAERLLLAVPEVTGVGRRTGRAELDEHAEGVHSSEIDVDLEPSARPREAVIADIRGRLALLPAAVNVGQPISHRLDHLLSGVRAQIALKVFGDDLDTLRDLASGLEAKLKAIPGLVDVQIEKQVLIPQVQVRLDYERARAYGVTPAAVGEALETLANGRVVTQLIERDRRFDVVLRLAEAERSVERLAELLVETPGGWIPLRLVADVAEDLGPNQVSRDDGRRRIVISANGDGRDMAAIVADIRALLAATPLPEGYFTALEGQFQAQEEAAALIALLALVSCALIFLVLYSRYRSVTFSVLIMVNIPLAMIGGVAGLWLAGQVLSVASLVGFITLAGISTRNGILKVSHYLNLMLHENEDFSTAMIVRGSLERLTPVLMTALVAAFGLVPLLLAADAPGKEILHPVAVVIFGGLISSTLLDTLLTPVLFWLFGEKPARRLIAQAGDESF</sequence>
<feature type="transmembrane region" description="Helical" evidence="8">
    <location>
        <begin position="473"/>
        <end position="498"/>
    </location>
</feature>
<feature type="transmembrane region" description="Helical" evidence="8">
    <location>
        <begin position="958"/>
        <end position="978"/>
    </location>
</feature>
<dbReference type="Gene3D" id="1.20.1640.10">
    <property type="entry name" value="Multidrug efflux transporter AcrB transmembrane domain"/>
    <property type="match status" value="2"/>
</dbReference>
<protein>
    <submittedName>
        <fullName evidence="9">HME family heavy-metal exporter</fullName>
    </submittedName>
</protein>
<dbReference type="Gene3D" id="3.30.70.1430">
    <property type="entry name" value="Multidrug efflux transporter AcrB pore domain"/>
    <property type="match status" value="2"/>
</dbReference>
<dbReference type="OrthoDB" id="9758297at2"/>
<evidence type="ECO:0000256" key="1">
    <source>
        <dbReference type="ARBA" id="ARBA00004651"/>
    </source>
</evidence>
<dbReference type="GO" id="GO:0042910">
    <property type="term" value="F:xenobiotic transmembrane transporter activity"/>
    <property type="evidence" value="ECO:0007669"/>
    <property type="project" value="TreeGrafter"/>
</dbReference>
<dbReference type="InterPro" id="IPR027463">
    <property type="entry name" value="AcrB_DN_DC_subdom"/>
</dbReference>
<feature type="transmembrane region" description="Helical" evidence="8">
    <location>
        <begin position="910"/>
        <end position="928"/>
    </location>
</feature>
<evidence type="ECO:0000256" key="3">
    <source>
        <dbReference type="ARBA" id="ARBA00022448"/>
    </source>
</evidence>
<keyword evidence="6 8" id="KW-1133">Transmembrane helix</keyword>
<evidence type="ECO:0000256" key="5">
    <source>
        <dbReference type="ARBA" id="ARBA00022692"/>
    </source>
</evidence>
<dbReference type="SUPFAM" id="SSF82714">
    <property type="entry name" value="Multidrug efflux transporter AcrB TolC docking domain, DN and DC subdomains"/>
    <property type="match status" value="2"/>
</dbReference>
<dbReference type="GO" id="GO:0008324">
    <property type="term" value="F:monoatomic cation transmembrane transporter activity"/>
    <property type="evidence" value="ECO:0007669"/>
    <property type="project" value="InterPro"/>
</dbReference>
<dbReference type="EMBL" id="SLWY01000012">
    <property type="protein sequence ID" value="TCO80684.1"/>
    <property type="molecule type" value="Genomic_DNA"/>
</dbReference>
<reference evidence="9 10" key="1">
    <citation type="submission" date="2019-03" db="EMBL/GenBank/DDBJ databases">
        <title>Genomic Encyclopedia of Type Strains, Phase IV (KMG-IV): sequencing the most valuable type-strain genomes for metagenomic binning, comparative biology and taxonomic classification.</title>
        <authorList>
            <person name="Goeker M."/>
        </authorList>
    </citation>
    <scope>NUCLEOTIDE SEQUENCE [LARGE SCALE GENOMIC DNA]</scope>
    <source>
        <strain evidence="9 10">DSM 25287</strain>
    </source>
</reference>
<feature type="transmembrane region" description="Helical" evidence="8">
    <location>
        <begin position="532"/>
        <end position="551"/>
    </location>
</feature>
<dbReference type="Gene3D" id="3.30.70.1440">
    <property type="entry name" value="Multidrug efflux transporter AcrB pore domain"/>
    <property type="match status" value="1"/>
</dbReference>
<feature type="transmembrane region" description="Helical" evidence="8">
    <location>
        <begin position="990"/>
        <end position="1016"/>
    </location>
</feature>
<evidence type="ECO:0000256" key="6">
    <source>
        <dbReference type="ARBA" id="ARBA00022989"/>
    </source>
</evidence>
<dbReference type="SUPFAM" id="SSF82693">
    <property type="entry name" value="Multidrug efflux transporter AcrB pore domain, PN1, PN2, PC1 and PC2 subdomains"/>
    <property type="match status" value="2"/>
</dbReference>
<dbReference type="SUPFAM" id="SSF82866">
    <property type="entry name" value="Multidrug efflux transporter AcrB transmembrane domain"/>
    <property type="match status" value="2"/>
</dbReference>
<evidence type="ECO:0000256" key="7">
    <source>
        <dbReference type="ARBA" id="ARBA00023136"/>
    </source>
</evidence>
<dbReference type="Gene3D" id="3.30.2090.10">
    <property type="entry name" value="Multidrug efflux transporter AcrB TolC docking domain, DN and DC subdomains"/>
    <property type="match status" value="2"/>
</dbReference>
<dbReference type="AlphaFoldDB" id="A0A4R2L2I2"/>
<feature type="transmembrane region" description="Helical" evidence="8">
    <location>
        <begin position="880"/>
        <end position="904"/>
    </location>
</feature>
<feature type="transmembrane region" description="Helical" evidence="8">
    <location>
        <begin position="442"/>
        <end position="461"/>
    </location>
</feature>
<comment type="subcellular location">
    <subcellularLocation>
        <location evidence="1">Cell membrane</location>
        <topology evidence="1">Multi-pass membrane protein</topology>
    </subcellularLocation>
</comment>
<gene>
    <name evidence="9" type="ORF">EV699_11219</name>
</gene>